<reference evidence="4 5" key="1">
    <citation type="submission" date="2023-05" db="EMBL/GenBank/DDBJ databases">
        <title>Streptantibioticus silvisoli sp. nov., acidotolerant actinomycetes 1 from pine litter.</title>
        <authorList>
            <person name="Swiecimska M."/>
            <person name="Golinska P."/>
            <person name="Sangal V."/>
            <person name="Wachnowicz B."/>
            <person name="Goodfellow M."/>
        </authorList>
    </citation>
    <scope>NUCLEOTIDE SEQUENCE [LARGE SCALE GENOMIC DNA]</scope>
    <source>
        <strain evidence="4 5">DSM 42109</strain>
    </source>
</reference>
<evidence type="ECO:0000259" key="3">
    <source>
        <dbReference type="PROSITE" id="PS51677"/>
    </source>
</evidence>
<protein>
    <submittedName>
        <fullName evidence="4">Polysaccharide deacetylase family protein</fullName>
        <ecNumber evidence="4">3.-.-.-</ecNumber>
    </submittedName>
</protein>
<dbReference type="GO" id="GO:0016787">
    <property type="term" value="F:hydrolase activity"/>
    <property type="evidence" value="ECO:0007669"/>
    <property type="project" value="UniProtKB-KW"/>
</dbReference>
<dbReference type="PANTHER" id="PTHR10587">
    <property type="entry name" value="GLYCOSYL TRANSFERASE-RELATED"/>
    <property type="match status" value="1"/>
</dbReference>
<dbReference type="EMBL" id="JANCPR020000029">
    <property type="protein sequence ID" value="MDJ1135461.1"/>
    <property type="molecule type" value="Genomic_DNA"/>
</dbReference>
<keyword evidence="2 4" id="KW-0378">Hydrolase</keyword>
<gene>
    <name evidence="4" type="ORF">NMN56_026585</name>
</gene>
<dbReference type="InterPro" id="IPR006311">
    <property type="entry name" value="TAT_signal"/>
</dbReference>
<dbReference type="CDD" id="cd10917">
    <property type="entry name" value="CE4_NodB_like_6s_7s"/>
    <property type="match status" value="1"/>
</dbReference>
<dbReference type="InterPro" id="IPR050248">
    <property type="entry name" value="Polysacc_deacetylase_ArnD"/>
</dbReference>
<evidence type="ECO:0000256" key="1">
    <source>
        <dbReference type="ARBA" id="ARBA00022723"/>
    </source>
</evidence>
<dbReference type="RefSeq" id="WP_274043189.1">
    <property type="nucleotide sequence ID" value="NZ_JANCPR020000029.1"/>
</dbReference>
<organism evidence="4 5">
    <name type="scientific">Streptomyces iconiensis</name>
    <dbReference type="NCBI Taxonomy" id="1384038"/>
    <lineage>
        <taxon>Bacteria</taxon>
        <taxon>Bacillati</taxon>
        <taxon>Actinomycetota</taxon>
        <taxon>Actinomycetes</taxon>
        <taxon>Kitasatosporales</taxon>
        <taxon>Streptomycetaceae</taxon>
        <taxon>Streptomyces</taxon>
    </lineage>
</organism>
<sequence>MPSIDRHLLTRRHLLGAGGAALLSPCAALSSSAARADALPEPARHDVAGPKTLALTFDDGPSPLFTPGVLGVLARYGVPATFFMLGANVARYPASARQVAELGHALGNHAWSHPDLRDLPAPRVRDEIRRTQDVIGGTTGRTPTVFRAPYGRFTPTALAVCAELRLRPVSWSVDPADWSNPGVGRIVRTVLAEARTGSIVLHHDGTLSQGPYPESEGRHDRTQTVEALALYLPQLLDAGYRFTALE</sequence>
<dbReference type="InterPro" id="IPR011330">
    <property type="entry name" value="Glyco_hydro/deAcase_b/a-brl"/>
</dbReference>
<evidence type="ECO:0000256" key="2">
    <source>
        <dbReference type="ARBA" id="ARBA00022801"/>
    </source>
</evidence>
<dbReference type="InterPro" id="IPR002509">
    <property type="entry name" value="NODB_dom"/>
</dbReference>
<dbReference type="PANTHER" id="PTHR10587:SF133">
    <property type="entry name" value="CHITIN DEACETYLASE 1-RELATED"/>
    <property type="match status" value="1"/>
</dbReference>
<dbReference type="SUPFAM" id="SSF88713">
    <property type="entry name" value="Glycoside hydrolase/deacetylase"/>
    <property type="match status" value="1"/>
</dbReference>
<keyword evidence="5" id="KW-1185">Reference proteome</keyword>
<feature type="domain" description="NodB homology" evidence="3">
    <location>
        <begin position="51"/>
        <end position="243"/>
    </location>
</feature>
<dbReference type="PROSITE" id="PS51677">
    <property type="entry name" value="NODB"/>
    <property type="match status" value="1"/>
</dbReference>
<evidence type="ECO:0000313" key="4">
    <source>
        <dbReference type="EMBL" id="MDJ1135461.1"/>
    </source>
</evidence>
<accession>A0ABT7A3M2</accession>
<dbReference type="Pfam" id="PF01522">
    <property type="entry name" value="Polysacc_deac_1"/>
    <property type="match status" value="1"/>
</dbReference>
<dbReference type="PROSITE" id="PS51318">
    <property type="entry name" value="TAT"/>
    <property type="match status" value="1"/>
</dbReference>
<evidence type="ECO:0000313" key="5">
    <source>
        <dbReference type="Proteomes" id="UP001214441"/>
    </source>
</evidence>
<proteinExistence type="predicted"/>
<comment type="caution">
    <text evidence="4">The sequence shown here is derived from an EMBL/GenBank/DDBJ whole genome shotgun (WGS) entry which is preliminary data.</text>
</comment>
<name>A0ABT7A3M2_9ACTN</name>
<dbReference type="Gene3D" id="3.20.20.370">
    <property type="entry name" value="Glycoside hydrolase/deacetylase"/>
    <property type="match status" value="1"/>
</dbReference>
<dbReference type="EC" id="3.-.-.-" evidence="4"/>
<keyword evidence="1" id="KW-0479">Metal-binding</keyword>
<dbReference type="Proteomes" id="UP001214441">
    <property type="component" value="Unassembled WGS sequence"/>
</dbReference>